<dbReference type="GO" id="GO:0016787">
    <property type="term" value="F:hydrolase activity"/>
    <property type="evidence" value="ECO:0007669"/>
    <property type="project" value="InterPro"/>
</dbReference>
<dbReference type="Pfam" id="PF00149">
    <property type="entry name" value="Metallophos"/>
    <property type="match status" value="1"/>
</dbReference>
<dbReference type="OrthoDB" id="356681at2"/>
<protein>
    <submittedName>
        <fullName evidence="2">Metallophosphoesterase</fullName>
    </submittedName>
</protein>
<dbReference type="Proteomes" id="UP000297706">
    <property type="component" value="Unassembled WGS sequence"/>
</dbReference>
<evidence type="ECO:0000313" key="2">
    <source>
        <dbReference type="EMBL" id="TFW72350.1"/>
    </source>
</evidence>
<evidence type="ECO:0000259" key="1">
    <source>
        <dbReference type="Pfam" id="PF00149"/>
    </source>
</evidence>
<evidence type="ECO:0000313" key="3">
    <source>
        <dbReference type="Proteomes" id="UP000297706"/>
    </source>
</evidence>
<dbReference type="PANTHER" id="PTHR37844">
    <property type="entry name" value="SER/THR PROTEIN PHOSPHATASE SUPERFAMILY (AFU_ORTHOLOGUE AFUA_1G14840)"/>
    <property type="match status" value="1"/>
</dbReference>
<dbReference type="SUPFAM" id="SSF56300">
    <property type="entry name" value="Metallo-dependent phosphatases"/>
    <property type="match status" value="1"/>
</dbReference>
<organism evidence="2 3">
    <name type="scientific">Methylotenera oryzisoli</name>
    <dbReference type="NCBI Taxonomy" id="2080758"/>
    <lineage>
        <taxon>Bacteria</taxon>
        <taxon>Pseudomonadati</taxon>
        <taxon>Pseudomonadota</taxon>
        <taxon>Betaproteobacteria</taxon>
        <taxon>Nitrosomonadales</taxon>
        <taxon>Methylophilaceae</taxon>
        <taxon>Methylotenera</taxon>
    </lineage>
</organism>
<dbReference type="InterPro" id="IPR029052">
    <property type="entry name" value="Metallo-depent_PP-like"/>
</dbReference>
<dbReference type="Gene3D" id="3.60.21.10">
    <property type="match status" value="1"/>
</dbReference>
<gene>
    <name evidence="2" type="ORF">C3Y98_04390</name>
</gene>
<reference evidence="2 3" key="1">
    <citation type="submission" date="2018-02" db="EMBL/GenBank/DDBJ databases">
        <title>A novel lanthanide dependent methylotroph, Methylotenera sp. La3113.</title>
        <authorList>
            <person name="Lv H."/>
            <person name="Tani A."/>
        </authorList>
    </citation>
    <scope>NUCLEOTIDE SEQUENCE [LARGE SCALE GENOMIC DNA]</scope>
    <source>
        <strain evidence="2 3">La3113</strain>
    </source>
</reference>
<proteinExistence type="predicted"/>
<comment type="caution">
    <text evidence="2">The sequence shown here is derived from an EMBL/GenBank/DDBJ whole genome shotgun (WGS) entry which is preliminary data.</text>
</comment>
<dbReference type="AlphaFoldDB" id="A0A4Y9VTL0"/>
<dbReference type="InterPro" id="IPR004843">
    <property type="entry name" value="Calcineurin-like_PHP"/>
</dbReference>
<keyword evidence="3" id="KW-1185">Reference proteome</keyword>
<dbReference type="EMBL" id="PQVH01000006">
    <property type="protein sequence ID" value="TFW72350.1"/>
    <property type="molecule type" value="Genomic_DNA"/>
</dbReference>
<accession>A0A4Y9VTL0</accession>
<sequence length="250" mass="28339">MKILILSDLHLEFASFSPSSEEVDLIILAGDIWKKDQGIYWARETWPNTEIIYVAGNHEFYGSDRSAVLSLLRSAAEDTGVYFLDNDEVIINDIRFLGTTLWTDFELFGSSLQEKAINVGKNSLNDFRMIVEGNDTFTPNDAMVLCNRSSDWLRAKLITVDDISKTVVVTHHLPSMQSVSERYQNDILSACFASNLDELLGYSKLWIHGHTHDSFDYIAKGTRVICNPRGYIYKGTQENLKFNPGLIVEI</sequence>
<name>A0A4Y9VTL0_9PROT</name>
<dbReference type="PANTHER" id="PTHR37844:SF2">
    <property type="entry name" value="SER_THR PROTEIN PHOSPHATASE SUPERFAMILY (AFU_ORTHOLOGUE AFUA_1G14840)"/>
    <property type="match status" value="1"/>
</dbReference>
<feature type="domain" description="Calcineurin-like phosphoesterase" evidence="1">
    <location>
        <begin position="1"/>
        <end position="213"/>
    </location>
</feature>
<dbReference type="RefSeq" id="WP_135276891.1">
    <property type="nucleotide sequence ID" value="NZ_PQVH01000006.1"/>
</dbReference>